<dbReference type="InterPro" id="IPR013783">
    <property type="entry name" value="Ig-like_fold"/>
</dbReference>
<dbReference type="InterPro" id="IPR003343">
    <property type="entry name" value="Big_2"/>
</dbReference>
<dbReference type="InterPro" id="IPR036116">
    <property type="entry name" value="FN3_sf"/>
</dbReference>
<evidence type="ECO:0000313" key="5">
    <source>
        <dbReference type="Proteomes" id="UP000283928"/>
    </source>
</evidence>
<reference evidence="4 5" key="1">
    <citation type="submission" date="2018-08" db="EMBL/GenBank/DDBJ databases">
        <title>A genome reference for cultivated species of the human gut microbiota.</title>
        <authorList>
            <person name="Zou Y."/>
            <person name="Xue W."/>
            <person name="Luo G."/>
        </authorList>
    </citation>
    <scope>NUCLEOTIDE SEQUENCE [LARGE SCALE GENOMIC DNA]</scope>
    <source>
        <strain evidence="4 5">AM27-32LB</strain>
    </source>
</reference>
<feature type="signal peptide" evidence="2">
    <location>
        <begin position="1"/>
        <end position="33"/>
    </location>
</feature>
<accession>A0A414KC64</accession>
<name>A0A414KC64_9FIRM</name>
<evidence type="ECO:0000259" key="3">
    <source>
        <dbReference type="PROSITE" id="PS50853"/>
    </source>
</evidence>
<dbReference type="RefSeq" id="WP_151190285.1">
    <property type="nucleotide sequence ID" value="NZ_JAQEBC010000002.1"/>
</dbReference>
<proteinExistence type="predicted"/>
<dbReference type="SUPFAM" id="SSF49265">
    <property type="entry name" value="Fibronectin type III"/>
    <property type="match status" value="1"/>
</dbReference>
<feature type="domain" description="Fibronectin type-III" evidence="3">
    <location>
        <begin position="641"/>
        <end position="735"/>
    </location>
</feature>
<dbReference type="PROSITE" id="PS50853">
    <property type="entry name" value="FN3"/>
    <property type="match status" value="1"/>
</dbReference>
<protein>
    <recommendedName>
        <fullName evidence="3">Fibronectin type-III domain-containing protein</fullName>
    </recommendedName>
</protein>
<evidence type="ECO:0000313" key="4">
    <source>
        <dbReference type="EMBL" id="RHE72969.1"/>
    </source>
</evidence>
<evidence type="ECO:0000256" key="2">
    <source>
        <dbReference type="SAM" id="SignalP"/>
    </source>
</evidence>
<dbReference type="Gene3D" id="2.60.40.1080">
    <property type="match status" value="1"/>
</dbReference>
<dbReference type="Pfam" id="PF02368">
    <property type="entry name" value="Big_2"/>
    <property type="match status" value="1"/>
</dbReference>
<dbReference type="Gene3D" id="2.60.40.10">
    <property type="entry name" value="Immunoglobulins"/>
    <property type="match status" value="2"/>
</dbReference>
<comment type="caution">
    <text evidence="4">The sequence shown here is derived from an EMBL/GenBank/DDBJ whole genome shotgun (WGS) entry which is preliminary data.</text>
</comment>
<dbReference type="InterPro" id="IPR003961">
    <property type="entry name" value="FN3_dom"/>
</dbReference>
<dbReference type="SMART" id="SM00060">
    <property type="entry name" value="FN3"/>
    <property type="match status" value="2"/>
</dbReference>
<dbReference type="EMBL" id="QSKO01000017">
    <property type="protein sequence ID" value="RHE72969.1"/>
    <property type="molecule type" value="Genomic_DNA"/>
</dbReference>
<feature type="chain" id="PRO_5019560411" description="Fibronectin type-III domain-containing protein" evidence="2">
    <location>
        <begin position="34"/>
        <end position="735"/>
    </location>
</feature>
<feature type="compositionally biased region" description="Pro residues" evidence="1">
    <location>
        <begin position="522"/>
        <end position="540"/>
    </location>
</feature>
<dbReference type="CDD" id="cd00063">
    <property type="entry name" value="FN3"/>
    <property type="match status" value="2"/>
</dbReference>
<dbReference type="Proteomes" id="UP000283928">
    <property type="component" value="Unassembled WGS sequence"/>
</dbReference>
<dbReference type="Pfam" id="PF00041">
    <property type="entry name" value="fn3"/>
    <property type="match status" value="1"/>
</dbReference>
<evidence type="ECO:0000256" key="1">
    <source>
        <dbReference type="SAM" id="MobiDB-lite"/>
    </source>
</evidence>
<feature type="region of interest" description="Disordered" evidence="1">
    <location>
        <begin position="514"/>
        <end position="547"/>
    </location>
</feature>
<sequence length="735" mass="81403">MKERSFLRRFRKYCLLLCAVLIGNLCLSGNAWAMTGFSGQKSAYNESGQSQVTVTVTLSNDGIPIEGADGTALSHLKVTVPYFDLGLYGLQEYYRYPTNSVCDYLEEQGVVKRPTVLHLYIYLMERYYLGYSPEKCGTGAGKEAILNNEQFDAVSYMTGGQAYLTYNAGTGKGNRLLKPTGSATHLYMQNFWGHDENLMYYVNHEYPLMWSGFGSTADYILLEDGDVVDVGMFTDRSFWTRGAFTSFSQDDYNLSKGNTLKTKVYSQKTVMSSDNSVPDPVAIQNMDVVLYDGNWNQVEKLDYDSDGYVSCTFDKAGTYYLLATEKNNAGKDGAAFSPATAKITVSESSTPIAVSSIEILPESSKTELNVGESIQLKAEILPASAAQKSIRWKVDGSAAYMDYQGRLHANEYISKDELVTVTAFSRENRFVQDSIQFLIKADRETVAKVKQVEDLIDAIGSSDKDVVYTEECHKKILAARKAYDALEKGSVAYRNVDAQKVDYLEYAEERYSELEKKAPKPTATPVPTATPKPTPKPTATPTPKSVAEVKQSAASASAMKISWKREASVSGYRISIQGGRFKKNTKVVDVSSKTTSYNIKKVGKKKLTAGTVYKITVTSLYKKGKKTVTGRQQVLKNAYTLPSAPKATSVKKGKARSLKVYWKKVSGVQGYEVQMSTRKKSGYKTIKAVNAKTSAYTVSKLKKNKRYYFRIRSFKVVGGKKVYSTGSNVVVGKAK</sequence>
<gene>
    <name evidence="4" type="ORF">DW723_11705</name>
</gene>
<dbReference type="AlphaFoldDB" id="A0A414KC64"/>
<keyword evidence="2" id="KW-0732">Signal</keyword>
<organism evidence="4 5">
    <name type="scientific">Blautia obeum</name>
    <dbReference type="NCBI Taxonomy" id="40520"/>
    <lineage>
        <taxon>Bacteria</taxon>
        <taxon>Bacillati</taxon>
        <taxon>Bacillota</taxon>
        <taxon>Clostridia</taxon>
        <taxon>Lachnospirales</taxon>
        <taxon>Lachnospiraceae</taxon>
        <taxon>Blautia</taxon>
    </lineage>
</organism>